<evidence type="ECO:0000313" key="2">
    <source>
        <dbReference type="Proteomes" id="UP000242164"/>
    </source>
</evidence>
<sequence length="14" mass="1796">MNLLEQYIKEWISE</sequence>
<reference evidence="1 2" key="1">
    <citation type="submission" date="2016-08" db="EMBL/GenBank/DDBJ databases">
        <authorList>
            <person name="Loux V."/>
            <person name="Rue O."/>
        </authorList>
    </citation>
    <scope>NUCLEOTIDE SEQUENCE [LARGE SCALE GENOMIC DNA]</scope>
    <source>
        <strain evidence="1 2">AFSSA_08CEB44bac</strain>
    </source>
</reference>
<organism evidence="1 2">
    <name type="scientific">Bacillus cytotoxicus</name>
    <dbReference type="NCBI Taxonomy" id="580165"/>
    <lineage>
        <taxon>Bacteria</taxon>
        <taxon>Bacillati</taxon>
        <taxon>Bacillota</taxon>
        <taxon>Bacilli</taxon>
        <taxon>Bacillales</taxon>
        <taxon>Bacillaceae</taxon>
        <taxon>Bacillus</taxon>
        <taxon>Bacillus cereus group</taxon>
    </lineage>
</organism>
<evidence type="ECO:0000313" key="1">
    <source>
        <dbReference type="EMBL" id="SCL91726.1"/>
    </source>
</evidence>
<gene>
    <name evidence="1" type="ORF">BCB44BAC_01925</name>
</gene>
<dbReference type="EMBL" id="FMIK01000024">
    <property type="protein sequence ID" value="SCL91726.1"/>
    <property type="molecule type" value="Genomic_DNA"/>
</dbReference>
<name>A0AAX2CGR6_9BACI</name>
<proteinExistence type="predicted"/>
<protein>
    <submittedName>
        <fullName evidence="1">Uncharacterized protein</fullName>
    </submittedName>
</protein>
<dbReference type="Proteomes" id="UP000242164">
    <property type="component" value="Unassembled WGS sequence"/>
</dbReference>
<accession>A0AAX2CGR6</accession>
<comment type="caution">
    <text evidence="1">The sequence shown here is derived from an EMBL/GenBank/DDBJ whole genome shotgun (WGS) entry which is preliminary data.</text>
</comment>